<dbReference type="RefSeq" id="WP_015940349.1">
    <property type="nucleotide sequence ID" value="NC_011831.1"/>
</dbReference>
<name>B8G9X5_CHLAD</name>
<evidence type="ECO:0008006" key="3">
    <source>
        <dbReference type="Google" id="ProtNLM"/>
    </source>
</evidence>
<dbReference type="OrthoDB" id="5616018at2"/>
<dbReference type="EMBL" id="CP001337">
    <property type="protein sequence ID" value="ACL24490.1"/>
    <property type="molecule type" value="Genomic_DNA"/>
</dbReference>
<evidence type="ECO:0000313" key="1">
    <source>
        <dbReference type="EMBL" id="ACL24490.1"/>
    </source>
</evidence>
<dbReference type="InterPro" id="IPR036155">
    <property type="entry name" value="Crypto/Photolyase_N_sf"/>
</dbReference>
<dbReference type="KEGG" id="cag:Cagg_1588"/>
<organism evidence="1 2">
    <name type="scientific">Chloroflexus aggregans (strain MD-66 / DSM 9485)</name>
    <dbReference type="NCBI Taxonomy" id="326427"/>
    <lineage>
        <taxon>Bacteria</taxon>
        <taxon>Bacillati</taxon>
        <taxon>Chloroflexota</taxon>
        <taxon>Chloroflexia</taxon>
        <taxon>Chloroflexales</taxon>
        <taxon>Chloroflexineae</taxon>
        <taxon>Chloroflexaceae</taxon>
        <taxon>Chloroflexus</taxon>
    </lineage>
</organism>
<protein>
    <recommendedName>
        <fullName evidence="3">Photolyase/cryptochrome alpha/beta domain-containing protein</fullName>
    </recommendedName>
</protein>
<dbReference type="Proteomes" id="UP000002508">
    <property type="component" value="Chromosome"/>
</dbReference>
<dbReference type="AlphaFoldDB" id="B8G9X5"/>
<accession>B8G9X5</accession>
<sequence length="157" mass="17266">MSNGIVWLHGDSLSPTDPALLANPATPVIFVFDEPLLRTMQLSFKRLFFLYECALEAIAGRTGSIRRGVVVEEVRAFAAEYGATVVHVTASVAPRFRRYVAELQAAGLTVVVHPLPPFVSWHGEPPRRFSVFWRRVAAEALHPTGPGPVLPDAHEVE</sequence>
<dbReference type="SUPFAM" id="SSF52425">
    <property type="entry name" value="Cryptochrome/photolyase, N-terminal domain"/>
    <property type="match status" value="1"/>
</dbReference>
<proteinExistence type="predicted"/>
<dbReference type="STRING" id="326427.Cagg_1588"/>
<keyword evidence="2" id="KW-1185">Reference proteome</keyword>
<dbReference type="HOGENOM" id="CLU_1805192_0_0_0"/>
<reference evidence="1" key="1">
    <citation type="submission" date="2008-12" db="EMBL/GenBank/DDBJ databases">
        <title>Complete sequence of Chloroflexus aggregans DSM 9485.</title>
        <authorList>
            <consortium name="US DOE Joint Genome Institute"/>
            <person name="Lucas S."/>
            <person name="Copeland A."/>
            <person name="Lapidus A."/>
            <person name="Glavina del Rio T."/>
            <person name="Dalin E."/>
            <person name="Tice H."/>
            <person name="Pitluck S."/>
            <person name="Foster B."/>
            <person name="Larimer F."/>
            <person name="Land M."/>
            <person name="Hauser L."/>
            <person name="Kyrpides N."/>
            <person name="Mikhailova N."/>
            <person name="Bryant D."/>
            <person name="Richardson P."/>
        </authorList>
    </citation>
    <scope>NUCLEOTIDE SEQUENCE</scope>
    <source>
        <strain evidence="1">DSM 9485</strain>
    </source>
</reference>
<gene>
    <name evidence="1" type="ordered locus">Cagg_1588</name>
</gene>
<evidence type="ECO:0000313" key="2">
    <source>
        <dbReference type="Proteomes" id="UP000002508"/>
    </source>
</evidence>
<dbReference type="eggNOG" id="COG0415">
    <property type="taxonomic scope" value="Bacteria"/>
</dbReference>